<dbReference type="Proteomes" id="UP000297245">
    <property type="component" value="Unassembled WGS sequence"/>
</dbReference>
<organism evidence="2 3">
    <name type="scientific">Dendrothele bispora (strain CBS 962.96)</name>
    <dbReference type="NCBI Taxonomy" id="1314807"/>
    <lineage>
        <taxon>Eukaryota</taxon>
        <taxon>Fungi</taxon>
        <taxon>Dikarya</taxon>
        <taxon>Basidiomycota</taxon>
        <taxon>Agaricomycotina</taxon>
        <taxon>Agaricomycetes</taxon>
        <taxon>Agaricomycetidae</taxon>
        <taxon>Agaricales</taxon>
        <taxon>Agaricales incertae sedis</taxon>
        <taxon>Dendrothele</taxon>
    </lineage>
</organism>
<reference evidence="2 3" key="1">
    <citation type="journal article" date="2019" name="Nat. Ecol. Evol.">
        <title>Megaphylogeny resolves global patterns of mushroom evolution.</title>
        <authorList>
            <person name="Varga T."/>
            <person name="Krizsan K."/>
            <person name="Foldi C."/>
            <person name="Dima B."/>
            <person name="Sanchez-Garcia M."/>
            <person name="Sanchez-Ramirez S."/>
            <person name="Szollosi G.J."/>
            <person name="Szarkandi J.G."/>
            <person name="Papp V."/>
            <person name="Albert L."/>
            <person name="Andreopoulos W."/>
            <person name="Angelini C."/>
            <person name="Antonin V."/>
            <person name="Barry K.W."/>
            <person name="Bougher N.L."/>
            <person name="Buchanan P."/>
            <person name="Buyck B."/>
            <person name="Bense V."/>
            <person name="Catcheside P."/>
            <person name="Chovatia M."/>
            <person name="Cooper J."/>
            <person name="Damon W."/>
            <person name="Desjardin D."/>
            <person name="Finy P."/>
            <person name="Geml J."/>
            <person name="Haridas S."/>
            <person name="Hughes K."/>
            <person name="Justo A."/>
            <person name="Karasinski D."/>
            <person name="Kautmanova I."/>
            <person name="Kiss B."/>
            <person name="Kocsube S."/>
            <person name="Kotiranta H."/>
            <person name="LaButti K.M."/>
            <person name="Lechner B.E."/>
            <person name="Liimatainen K."/>
            <person name="Lipzen A."/>
            <person name="Lukacs Z."/>
            <person name="Mihaltcheva S."/>
            <person name="Morgado L.N."/>
            <person name="Niskanen T."/>
            <person name="Noordeloos M.E."/>
            <person name="Ohm R.A."/>
            <person name="Ortiz-Santana B."/>
            <person name="Ovrebo C."/>
            <person name="Racz N."/>
            <person name="Riley R."/>
            <person name="Savchenko A."/>
            <person name="Shiryaev A."/>
            <person name="Soop K."/>
            <person name="Spirin V."/>
            <person name="Szebenyi C."/>
            <person name="Tomsovsky M."/>
            <person name="Tulloss R.E."/>
            <person name="Uehling J."/>
            <person name="Grigoriev I.V."/>
            <person name="Vagvolgyi C."/>
            <person name="Papp T."/>
            <person name="Martin F.M."/>
            <person name="Miettinen O."/>
            <person name="Hibbett D.S."/>
            <person name="Nagy L.G."/>
        </authorList>
    </citation>
    <scope>NUCLEOTIDE SEQUENCE [LARGE SCALE GENOMIC DNA]</scope>
    <source>
        <strain evidence="2 3">CBS 962.96</strain>
    </source>
</reference>
<protein>
    <submittedName>
        <fullName evidence="2">Uncharacterized protein</fullName>
    </submittedName>
</protein>
<evidence type="ECO:0000313" key="2">
    <source>
        <dbReference type="EMBL" id="THU92461.1"/>
    </source>
</evidence>
<sequence>MATAIPQDWPEIGRLSGIKSGQHEDNEAWFDLPLPYISAPIFSHEPPKFVYGFGFGYNELLVLDHTARELAPPPEKLRFGDHLDAWCTAVDHLIECGLKGLPVRMFTDVPVSKQTDMILIVFLTCKKKMTWKKEGFPSDQCGGFLEKNRFHGDRLPCFFRITKILSSILFFTQFDWRCTACKGSGSMRGLELKKKAKGELLSVDEYYPNDNETYEAENETGNEQPVVLFASDSGESEDEDEIEVEVDREEKVSA</sequence>
<proteinExistence type="predicted"/>
<dbReference type="AlphaFoldDB" id="A0A4S8LT06"/>
<evidence type="ECO:0000313" key="3">
    <source>
        <dbReference type="Proteomes" id="UP000297245"/>
    </source>
</evidence>
<evidence type="ECO:0000256" key="1">
    <source>
        <dbReference type="SAM" id="MobiDB-lite"/>
    </source>
</evidence>
<feature type="region of interest" description="Disordered" evidence="1">
    <location>
        <begin position="231"/>
        <end position="254"/>
    </location>
</feature>
<keyword evidence="3" id="KW-1185">Reference proteome</keyword>
<accession>A0A4S8LT06</accession>
<feature type="compositionally biased region" description="Acidic residues" evidence="1">
    <location>
        <begin position="234"/>
        <end position="247"/>
    </location>
</feature>
<dbReference type="EMBL" id="ML179279">
    <property type="protein sequence ID" value="THU92461.1"/>
    <property type="molecule type" value="Genomic_DNA"/>
</dbReference>
<name>A0A4S8LT06_DENBC</name>
<gene>
    <name evidence="2" type="ORF">K435DRAFT_800494</name>
</gene>